<keyword evidence="2" id="KW-1185">Reference proteome</keyword>
<dbReference type="EMBL" id="JAPFFF010000023">
    <property type="protein sequence ID" value="KAK8852780.1"/>
    <property type="molecule type" value="Genomic_DNA"/>
</dbReference>
<dbReference type="Gene3D" id="3.20.90.10">
    <property type="entry name" value="Tubby Protein, Chain A"/>
    <property type="match status" value="1"/>
</dbReference>
<evidence type="ECO:0000313" key="2">
    <source>
        <dbReference type="Proteomes" id="UP001470230"/>
    </source>
</evidence>
<dbReference type="Proteomes" id="UP001470230">
    <property type="component" value="Unassembled WGS sequence"/>
</dbReference>
<sequence length="372" mass="43082">MLQQNFAVLYKNNTFYVDPSKLYDCSKKFQNLILPYVNQHSQIAELQLRVRNEKFSDRNMDNFLKLCQNLPTDCADSEIKEICEIAKMFQADQIYNSGLNFVRSSIDPNFDVQYQEFNPFNGEPYLIIFSDVKNHKYMNELNSIEFDDDNNNTYYQTSNQENININKPTFSEKSPINNTDHNVIYVIKTTYSSVKLPVYQFIANGQVEFSAKQKNDLIIIGQGQTIHLNKDRSNHVGQISMLNGGVNIVSCQNQQYKVKYIYLPGPQLFSIESEFLNNGTTLHWKPKQPKYNNQKNSYSMPLHGEYHHAPMKSVKNTVLINDNGQTVFIARKISLYEFEIECNPNVSHLNVFALALTHLLGPNESYLKMIKD</sequence>
<evidence type="ECO:0000313" key="1">
    <source>
        <dbReference type="EMBL" id="KAK8852780.1"/>
    </source>
</evidence>
<dbReference type="InterPro" id="IPR025659">
    <property type="entry name" value="Tubby-like_C"/>
</dbReference>
<organism evidence="1 2">
    <name type="scientific">Tritrichomonas musculus</name>
    <dbReference type="NCBI Taxonomy" id="1915356"/>
    <lineage>
        <taxon>Eukaryota</taxon>
        <taxon>Metamonada</taxon>
        <taxon>Parabasalia</taxon>
        <taxon>Tritrichomonadida</taxon>
        <taxon>Tritrichomonadidae</taxon>
        <taxon>Tritrichomonas</taxon>
    </lineage>
</organism>
<reference evidence="1 2" key="1">
    <citation type="submission" date="2024-04" db="EMBL/GenBank/DDBJ databases">
        <title>Tritrichomonas musculus Genome.</title>
        <authorList>
            <person name="Alves-Ferreira E."/>
            <person name="Grigg M."/>
            <person name="Lorenzi H."/>
            <person name="Galac M."/>
        </authorList>
    </citation>
    <scope>NUCLEOTIDE SEQUENCE [LARGE SCALE GENOMIC DNA]</scope>
    <source>
        <strain evidence="1 2">EAF2021</strain>
    </source>
</reference>
<name>A0ABR2HUG3_9EUKA</name>
<protein>
    <submittedName>
        <fullName evidence="1">Uncharacterized protein</fullName>
    </submittedName>
</protein>
<accession>A0ABR2HUG3</accession>
<proteinExistence type="predicted"/>
<comment type="caution">
    <text evidence="1">The sequence shown here is derived from an EMBL/GenBank/DDBJ whole genome shotgun (WGS) entry which is preliminary data.</text>
</comment>
<gene>
    <name evidence="1" type="ORF">M9Y10_017770</name>
</gene>